<dbReference type="SMART" id="SM01025">
    <property type="entry name" value="BEN"/>
    <property type="match status" value="1"/>
</dbReference>
<name>A0AAD8GB74_ACIOX</name>
<comment type="caution">
    <text evidence="3">The sequence shown here is derived from an EMBL/GenBank/DDBJ whole genome shotgun (WGS) entry which is preliminary data.</text>
</comment>
<dbReference type="InterPro" id="IPR018379">
    <property type="entry name" value="BEN_domain"/>
</dbReference>
<dbReference type="EMBL" id="JAGXEW010000006">
    <property type="protein sequence ID" value="KAK1171021.1"/>
    <property type="molecule type" value="Genomic_DNA"/>
</dbReference>
<protein>
    <recommendedName>
        <fullName evidence="2">BEN domain-containing protein</fullName>
    </recommendedName>
</protein>
<organism evidence="3 4">
    <name type="scientific">Acipenser oxyrinchus oxyrinchus</name>
    <dbReference type="NCBI Taxonomy" id="40147"/>
    <lineage>
        <taxon>Eukaryota</taxon>
        <taxon>Metazoa</taxon>
        <taxon>Chordata</taxon>
        <taxon>Craniata</taxon>
        <taxon>Vertebrata</taxon>
        <taxon>Euteleostomi</taxon>
        <taxon>Actinopterygii</taxon>
        <taxon>Chondrostei</taxon>
        <taxon>Acipenseriformes</taxon>
        <taxon>Acipenseridae</taxon>
        <taxon>Acipenser</taxon>
    </lineage>
</organism>
<feature type="coiled-coil region" evidence="1">
    <location>
        <begin position="52"/>
        <end position="82"/>
    </location>
</feature>
<proteinExistence type="predicted"/>
<evidence type="ECO:0000259" key="2">
    <source>
        <dbReference type="PROSITE" id="PS51457"/>
    </source>
</evidence>
<accession>A0AAD8GB74</accession>
<evidence type="ECO:0000256" key="1">
    <source>
        <dbReference type="SAM" id="Coils"/>
    </source>
</evidence>
<feature type="domain" description="BEN" evidence="2">
    <location>
        <begin position="157"/>
        <end position="254"/>
    </location>
</feature>
<evidence type="ECO:0000313" key="4">
    <source>
        <dbReference type="Proteomes" id="UP001230051"/>
    </source>
</evidence>
<sequence>MLEEKYCPRSKEPRISEGLAAVKTMMTNLFEEKKEDSKEQKDLSLLSPAEEIQGLHARVHQLEKEKAEMEAENKRLKDMLVNEIPTLLSTMRRTFAARTEIPSSDCFVSDEDCKTSCSGSVCSTPTFPTPPADIEGSNMQNMCASANLTNSVEVYKGSNVYSEGMVWKAAIQANSATAMARTLLLGVFDMDTLLRSNLRGGKSKRANYADQKEGLDPLKLDAIYSATMKKFPNAKRGQIGVGINSKLSEIRFRYRKAKREKGCDIFC</sequence>
<dbReference type="Proteomes" id="UP001230051">
    <property type="component" value="Unassembled WGS sequence"/>
</dbReference>
<reference evidence="3" key="1">
    <citation type="submission" date="2022-02" db="EMBL/GenBank/DDBJ databases">
        <title>Atlantic sturgeon de novo genome assembly.</title>
        <authorList>
            <person name="Stock M."/>
            <person name="Klopp C."/>
            <person name="Guiguen Y."/>
            <person name="Cabau C."/>
            <person name="Parinello H."/>
            <person name="Santidrian Yebra-Pimentel E."/>
            <person name="Kuhl H."/>
            <person name="Dirks R.P."/>
            <person name="Guessner J."/>
            <person name="Wuertz S."/>
            <person name="Du K."/>
            <person name="Schartl M."/>
        </authorList>
    </citation>
    <scope>NUCLEOTIDE SEQUENCE</scope>
    <source>
        <strain evidence="3">STURGEONOMICS-FGT-2020</strain>
        <tissue evidence="3">Whole blood</tissue>
    </source>
</reference>
<gene>
    <name evidence="3" type="ORF">AOXY_G8003</name>
</gene>
<keyword evidence="1" id="KW-0175">Coiled coil</keyword>
<keyword evidence="4" id="KW-1185">Reference proteome</keyword>
<dbReference type="AlphaFoldDB" id="A0AAD8GB74"/>
<dbReference type="Pfam" id="PF10523">
    <property type="entry name" value="BEN"/>
    <property type="match status" value="1"/>
</dbReference>
<dbReference type="PROSITE" id="PS51457">
    <property type="entry name" value="BEN"/>
    <property type="match status" value="1"/>
</dbReference>
<dbReference type="GO" id="GO:0003677">
    <property type="term" value="F:DNA binding"/>
    <property type="evidence" value="ECO:0007669"/>
    <property type="project" value="InterPro"/>
</dbReference>
<evidence type="ECO:0000313" key="3">
    <source>
        <dbReference type="EMBL" id="KAK1171021.1"/>
    </source>
</evidence>
<dbReference type="Gene3D" id="1.10.10.2590">
    <property type="entry name" value="BEN domain"/>
    <property type="match status" value="1"/>
</dbReference>